<sequence>MRKSSRAPTEPWSIRQSSHGYFPVITDCGRAESDGGNTVIRRGNTMTSKWGAQSETFDHHTRGRALKIFAFQNLIHQNLIPEDLITEKQVENFQPKTFPKKQRPLSIKEQYQSLNQSTYCLNIKFYFLKHF</sequence>
<proteinExistence type="predicted"/>
<comment type="caution">
    <text evidence="1">The sequence shown here is derived from an EMBL/GenBank/DDBJ whole genome shotgun (WGS) entry which is preliminary data.</text>
</comment>
<reference evidence="1 2" key="1">
    <citation type="journal article" date="2022" name="Nat. Ecol. Evol.">
        <title>A masculinizing supergene underlies an exaggerated male reproductive morph in a spider.</title>
        <authorList>
            <person name="Hendrickx F."/>
            <person name="De Corte Z."/>
            <person name="Sonet G."/>
            <person name="Van Belleghem S.M."/>
            <person name="Kostlbacher S."/>
            <person name="Vangestel C."/>
        </authorList>
    </citation>
    <scope>NUCLEOTIDE SEQUENCE [LARGE SCALE GENOMIC DNA]</scope>
    <source>
        <strain evidence="1">W744_W776</strain>
    </source>
</reference>
<accession>A0AAV6UUT8</accession>
<protein>
    <submittedName>
        <fullName evidence="1">Uncharacterized protein</fullName>
    </submittedName>
</protein>
<evidence type="ECO:0000313" key="2">
    <source>
        <dbReference type="Proteomes" id="UP000827092"/>
    </source>
</evidence>
<organism evidence="1 2">
    <name type="scientific">Oedothorax gibbosus</name>
    <dbReference type="NCBI Taxonomy" id="931172"/>
    <lineage>
        <taxon>Eukaryota</taxon>
        <taxon>Metazoa</taxon>
        <taxon>Ecdysozoa</taxon>
        <taxon>Arthropoda</taxon>
        <taxon>Chelicerata</taxon>
        <taxon>Arachnida</taxon>
        <taxon>Araneae</taxon>
        <taxon>Araneomorphae</taxon>
        <taxon>Entelegynae</taxon>
        <taxon>Araneoidea</taxon>
        <taxon>Linyphiidae</taxon>
        <taxon>Erigoninae</taxon>
        <taxon>Oedothorax</taxon>
    </lineage>
</organism>
<evidence type="ECO:0000313" key="1">
    <source>
        <dbReference type="EMBL" id="KAG8187608.1"/>
    </source>
</evidence>
<name>A0AAV6UUT8_9ARAC</name>
<dbReference type="Proteomes" id="UP000827092">
    <property type="component" value="Unassembled WGS sequence"/>
</dbReference>
<dbReference type="AlphaFoldDB" id="A0AAV6UUT8"/>
<dbReference type="EMBL" id="JAFNEN010000266">
    <property type="protein sequence ID" value="KAG8187608.1"/>
    <property type="molecule type" value="Genomic_DNA"/>
</dbReference>
<keyword evidence="2" id="KW-1185">Reference proteome</keyword>
<gene>
    <name evidence="1" type="ORF">JTE90_029608</name>
</gene>